<dbReference type="Proteomes" id="UP001058003">
    <property type="component" value="Chromosome"/>
</dbReference>
<dbReference type="RefSeq" id="WP_033357088.1">
    <property type="nucleotide sequence ID" value="NZ_CP073767.1"/>
</dbReference>
<evidence type="ECO:0000313" key="3">
    <source>
        <dbReference type="Proteomes" id="UP001058003"/>
    </source>
</evidence>
<reference evidence="2" key="1">
    <citation type="submission" date="2021-04" db="EMBL/GenBank/DDBJ databases">
        <title>Dactylosporangium aurantiacum NRRL B-8018 full assembly.</title>
        <authorList>
            <person name="Hartkoorn R.C."/>
            <person name="Beaudoing E."/>
            <person name="Hot D."/>
        </authorList>
    </citation>
    <scope>NUCLEOTIDE SEQUENCE</scope>
    <source>
        <strain evidence="2">NRRL B-8018</strain>
    </source>
</reference>
<evidence type="ECO:0000259" key="1">
    <source>
        <dbReference type="Pfam" id="PF22552"/>
    </source>
</evidence>
<dbReference type="OrthoDB" id="4772408at2"/>
<proteinExistence type="predicted"/>
<evidence type="ECO:0000313" key="2">
    <source>
        <dbReference type="EMBL" id="UWZ52405.1"/>
    </source>
</evidence>
<keyword evidence="3" id="KW-1185">Reference proteome</keyword>
<accession>A0A9Q9MFB3</accession>
<dbReference type="Pfam" id="PF22552">
    <property type="entry name" value="TY-Chap3"/>
    <property type="match status" value="1"/>
</dbReference>
<protein>
    <recommendedName>
        <fullName evidence="1">TY-Chap N-terminal domain-containing protein</fullName>
    </recommendedName>
</protein>
<dbReference type="AlphaFoldDB" id="A0A9Q9MFB3"/>
<gene>
    <name evidence="2" type="ORF">Daura_37995</name>
</gene>
<dbReference type="InterPro" id="IPR046268">
    <property type="entry name" value="DUF6301"/>
</dbReference>
<name>A0A9Q9MFB3_9ACTN</name>
<dbReference type="InterPro" id="IPR054344">
    <property type="entry name" value="TY-Chap_N"/>
</dbReference>
<dbReference type="EMBL" id="CP073767">
    <property type="protein sequence ID" value="UWZ52405.1"/>
    <property type="molecule type" value="Genomic_DNA"/>
</dbReference>
<dbReference type="Pfam" id="PF19818">
    <property type="entry name" value="DUF6301"/>
    <property type="match status" value="1"/>
</dbReference>
<sequence>MSTTQHPAWEAVTEELAGALTALRAEDAVSLGTGDVWVQFIRFTRGMTLTGPAVFVHTSAVEPGSPAAEGLAGLGWARWDELQTLGRPEVPAPVDPDTAAGLADLIVRTLRDVHGVADPGGLTYSSFNNDGLRAPRLRTVAAEAGQRPADPDPATLLPDPAPSWRQWCAVFADGLGDWSQAAFDRLVAAHGWTAEATGRREPVFGIGDGATLRAGSWDAGHYGHGELSALTVTQPVDADGAAAAYRRALAAAVAVLGHPPLVGDEGRAPFARWRGARTTLTLALVRGTELRLEVEPTEARENLIYHHQKWMMSPDDWAPDELWTTEPDVEAPQAGALLGMMSYPHSPAETLDGTLEELRALLRSWVEALPLLHPYASSARWRLRRPGGDMVAEAAVTPDRVTARFGWSDQYGEPVTAAPNPDVADDVVRRTADALARAGVTEPAQLRGAAWSDTPAERLDAARLTLRQG</sequence>
<dbReference type="KEGG" id="daur:Daura_37995"/>
<organism evidence="2 3">
    <name type="scientific">Dactylosporangium aurantiacum</name>
    <dbReference type="NCBI Taxonomy" id="35754"/>
    <lineage>
        <taxon>Bacteria</taxon>
        <taxon>Bacillati</taxon>
        <taxon>Actinomycetota</taxon>
        <taxon>Actinomycetes</taxon>
        <taxon>Micromonosporales</taxon>
        <taxon>Micromonosporaceae</taxon>
        <taxon>Dactylosporangium</taxon>
    </lineage>
</organism>
<feature type="domain" description="TY-Chap N-terminal" evidence="1">
    <location>
        <begin position="8"/>
        <end position="121"/>
    </location>
</feature>